<reference evidence="2" key="2">
    <citation type="submission" date="2015-01" db="EMBL/GenBank/DDBJ databases">
        <title>Evolutionary Origins and Diversification of the Mycorrhizal Mutualists.</title>
        <authorList>
            <consortium name="DOE Joint Genome Institute"/>
            <consortium name="Mycorrhizal Genomics Consortium"/>
            <person name="Kohler A."/>
            <person name="Kuo A."/>
            <person name="Nagy L.G."/>
            <person name="Floudas D."/>
            <person name="Copeland A."/>
            <person name="Barry K.W."/>
            <person name="Cichocki N."/>
            <person name="Veneault-Fourrey C."/>
            <person name="LaButti K."/>
            <person name="Lindquist E.A."/>
            <person name="Lipzen A."/>
            <person name="Lundell T."/>
            <person name="Morin E."/>
            <person name="Murat C."/>
            <person name="Riley R."/>
            <person name="Ohm R."/>
            <person name="Sun H."/>
            <person name="Tunlid A."/>
            <person name="Henrissat B."/>
            <person name="Grigoriev I.V."/>
            <person name="Hibbett D.S."/>
            <person name="Martin F."/>
        </authorList>
    </citation>
    <scope>NUCLEOTIDE SEQUENCE [LARGE SCALE GENOMIC DNA]</scope>
    <source>
        <strain evidence="2">MUT 4182</strain>
    </source>
</reference>
<feature type="non-terminal residue" evidence="1">
    <location>
        <position position="1"/>
    </location>
</feature>
<evidence type="ECO:0000313" key="2">
    <source>
        <dbReference type="Proteomes" id="UP000054248"/>
    </source>
</evidence>
<accession>A0A0C3QTY5</accession>
<keyword evidence="2" id="KW-1185">Reference proteome</keyword>
<feature type="non-terminal residue" evidence="1">
    <location>
        <position position="112"/>
    </location>
</feature>
<evidence type="ECO:0000313" key="1">
    <source>
        <dbReference type="EMBL" id="KIO32746.1"/>
    </source>
</evidence>
<dbReference type="AlphaFoldDB" id="A0A0C3QTY5"/>
<protein>
    <submittedName>
        <fullName evidence="1">Uncharacterized protein</fullName>
    </submittedName>
</protein>
<sequence>KGVIVLSILMQSSNEHCNMLQTIIGFFLNSVHTPSRVIDLLSHAGISVAASTLLKMDESLIGQCKEKIIQAWKGFLIGTAYDNLDFTFKTKQPTLENGGRFLSTTSATFLPL</sequence>
<gene>
    <name evidence="1" type="ORF">M407DRAFT_50529</name>
</gene>
<organism evidence="1 2">
    <name type="scientific">Tulasnella calospora MUT 4182</name>
    <dbReference type="NCBI Taxonomy" id="1051891"/>
    <lineage>
        <taxon>Eukaryota</taxon>
        <taxon>Fungi</taxon>
        <taxon>Dikarya</taxon>
        <taxon>Basidiomycota</taxon>
        <taxon>Agaricomycotina</taxon>
        <taxon>Agaricomycetes</taxon>
        <taxon>Cantharellales</taxon>
        <taxon>Tulasnellaceae</taxon>
        <taxon>Tulasnella</taxon>
    </lineage>
</organism>
<dbReference type="STRING" id="1051891.A0A0C3QTY5"/>
<reference evidence="1 2" key="1">
    <citation type="submission" date="2014-04" db="EMBL/GenBank/DDBJ databases">
        <authorList>
            <consortium name="DOE Joint Genome Institute"/>
            <person name="Kuo A."/>
            <person name="Girlanda M."/>
            <person name="Perotto S."/>
            <person name="Kohler A."/>
            <person name="Nagy L.G."/>
            <person name="Floudas D."/>
            <person name="Copeland A."/>
            <person name="Barry K.W."/>
            <person name="Cichocki N."/>
            <person name="Veneault-Fourrey C."/>
            <person name="LaButti K."/>
            <person name="Lindquist E.A."/>
            <person name="Lipzen A."/>
            <person name="Lundell T."/>
            <person name="Morin E."/>
            <person name="Murat C."/>
            <person name="Sun H."/>
            <person name="Tunlid A."/>
            <person name="Henrissat B."/>
            <person name="Grigoriev I.V."/>
            <person name="Hibbett D.S."/>
            <person name="Martin F."/>
            <person name="Nordberg H.P."/>
            <person name="Cantor M.N."/>
            <person name="Hua S.X."/>
        </authorList>
    </citation>
    <scope>NUCLEOTIDE SEQUENCE [LARGE SCALE GENOMIC DNA]</scope>
    <source>
        <strain evidence="1 2">MUT 4182</strain>
    </source>
</reference>
<proteinExistence type="predicted"/>
<dbReference type="OrthoDB" id="4743193at2759"/>
<dbReference type="HOGENOM" id="CLU_142990_0_0_1"/>
<dbReference type="EMBL" id="KN822952">
    <property type="protein sequence ID" value="KIO32746.1"/>
    <property type="molecule type" value="Genomic_DNA"/>
</dbReference>
<name>A0A0C3QTY5_9AGAM</name>
<dbReference type="Proteomes" id="UP000054248">
    <property type="component" value="Unassembled WGS sequence"/>
</dbReference>